<dbReference type="Proteomes" id="UP001187343">
    <property type="component" value="Unassembled WGS sequence"/>
</dbReference>
<sequence>MRVNYFPRYLWPGPPPRVMRTGSFISGRTGQDEIRMDVDSGIIRVTLSCPRILQLLRLRHCLVYFFHFSEQDRVSFKYRPLFPHQKPECERRRCFQPTLARDPAWQRPVLMRDAAGPCSSSAAAASSEAARLAPNMLVLRE</sequence>
<comment type="caution">
    <text evidence="1">The sequence shown here is derived from an EMBL/GenBank/DDBJ whole genome shotgun (WGS) entry which is preliminary data.</text>
</comment>
<dbReference type="AlphaFoldDB" id="A0AA88PF55"/>
<proteinExistence type="predicted"/>
<evidence type="ECO:0000313" key="2">
    <source>
        <dbReference type="Proteomes" id="UP001187343"/>
    </source>
</evidence>
<evidence type="ECO:0000313" key="1">
    <source>
        <dbReference type="EMBL" id="KAK2872243.1"/>
    </source>
</evidence>
<gene>
    <name evidence="1" type="ORF">Q8A67_022140</name>
</gene>
<protein>
    <submittedName>
        <fullName evidence="1">Uncharacterized protein</fullName>
    </submittedName>
</protein>
<dbReference type="EMBL" id="JAUYZG010000022">
    <property type="protein sequence ID" value="KAK2872243.1"/>
    <property type="molecule type" value="Genomic_DNA"/>
</dbReference>
<organism evidence="1 2">
    <name type="scientific">Cirrhinus molitorella</name>
    <name type="common">mud carp</name>
    <dbReference type="NCBI Taxonomy" id="172907"/>
    <lineage>
        <taxon>Eukaryota</taxon>
        <taxon>Metazoa</taxon>
        <taxon>Chordata</taxon>
        <taxon>Craniata</taxon>
        <taxon>Vertebrata</taxon>
        <taxon>Euteleostomi</taxon>
        <taxon>Actinopterygii</taxon>
        <taxon>Neopterygii</taxon>
        <taxon>Teleostei</taxon>
        <taxon>Ostariophysi</taxon>
        <taxon>Cypriniformes</taxon>
        <taxon>Cyprinidae</taxon>
        <taxon>Labeoninae</taxon>
        <taxon>Labeonini</taxon>
        <taxon>Cirrhinus</taxon>
    </lineage>
</organism>
<accession>A0AA88PF55</accession>
<reference evidence="1" key="1">
    <citation type="submission" date="2023-08" db="EMBL/GenBank/DDBJ databases">
        <title>Chromosome-level Genome Assembly of mud carp (Cirrhinus molitorella).</title>
        <authorList>
            <person name="Liu H."/>
        </authorList>
    </citation>
    <scope>NUCLEOTIDE SEQUENCE</scope>
    <source>
        <strain evidence="1">Prfri</strain>
        <tissue evidence="1">Muscle</tissue>
    </source>
</reference>
<name>A0AA88PF55_9TELE</name>
<keyword evidence="2" id="KW-1185">Reference proteome</keyword>